<dbReference type="Proteomes" id="UP000549394">
    <property type="component" value="Unassembled WGS sequence"/>
</dbReference>
<dbReference type="EMBL" id="CAJFCJ010000100">
    <property type="protein sequence ID" value="CAD5126906.1"/>
    <property type="molecule type" value="Genomic_DNA"/>
</dbReference>
<evidence type="ECO:0000313" key="1">
    <source>
        <dbReference type="EMBL" id="CAD5126906.1"/>
    </source>
</evidence>
<dbReference type="Gene3D" id="3.60.10.10">
    <property type="entry name" value="Endonuclease/exonuclease/phosphatase"/>
    <property type="match status" value="1"/>
</dbReference>
<sequence>MAIDPNSHEIVLDIKYLLHQEFQNFTLDGDFNFMDENVPNGIYFYHDAKYDVNRKSSLKLFSKWHETHNGEGKFTLKIFQPEILCSVQFVRETCVFKYEENCSIYKLEHSTYKKDLGENEEVKNQFKKTVKSFDLLLLQEVAKDKKKLPNFSEILRSINTELVSNGESPYYALVGKEYHNCERYFLLYNTKYLVCSKCKEYEDKEKEKFSRPPLIATFQTKYCQVDKFTFIPLHSRPDKEAKGKYPNFWRII</sequence>
<evidence type="ECO:0000313" key="2">
    <source>
        <dbReference type="Proteomes" id="UP000549394"/>
    </source>
</evidence>
<organism evidence="1 2">
    <name type="scientific">Dimorphilus gyrociliatus</name>
    <dbReference type="NCBI Taxonomy" id="2664684"/>
    <lineage>
        <taxon>Eukaryota</taxon>
        <taxon>Metazoa</taxon>
        <taxon>Spiralia</taxon>
        <taxon>Lophotrochozoa</taxon>
        <taxon>Annelida</taxon>
        <taxon>Polychaeta</taxon>
        <taxon>Polychaeta incertae sedis</taxon>
        <taxon>Dinophilidae</taxon>
        <taxon>Dimorphilus</taxon>
    </lineage>
</organism>
<dbReference type="AlphaFoldDB" id="A0A7I8WFC5"/>
<protein>
    <submittedName>
        <fullName evidence="1">DgyrCDS14922</fullName>
    </submittedName>
</protein>
<proteinExistence type="predicted"/>
<reference evidence="1 2" key="1">
    <citation type="submission" date="2020-08" db="EMBL/GenBank/DDBJ databases">
        <authorList>
            <person name="Hejnol A."/>
        </authorList>
    </citation>
    <scope>NUCLEOTIDE SEQUENCE [LARGE SCALE GENOMIC DNA]</scope>
</reference>
<name>A0A7I8WFC5_9ANNE</name>
<accession>A0A7I8WFC5</accession>
<comment type="caution">
    <text evidence="1">The sequence shown here is derived from an EMBL/GenBank/DDBJ whole genome shotgun (WGS) entry which is preliminary data.</text>
</comment>
<gene>
    <name evidence="1" type="ORF">DGYR_LOCUS14123</name>
</gene>
<dbReference type="InterPro" id="IPR036691">
    <property type="entry name" value="Endo/exonu/phosph_ase_sf"/>
</dbReference>
<keyword evidence="2" id="KW-1185">Reference proteome</keyword>